<dbReference type="EMBL" id="SNRW01041788">
    <property type="protein sequence ID" value="KAA6335449.1"/>
    <property type="molecule type" value="Genomic_DNA"/>
</dbReference>
<feature type="compositionally biased region" description="Polar residues" evidence="1">
    <location>
        <begin position="177"/>
        <end position="195"/>
    </location>
</feature>
<sequence>DDDDDQEQDDLDRDGDQDVISSVVHVEMKLIPIFPNRLGILPSIKIRKMLSVEEMQLQQTKGYLFKWKVNGREITNFRDLKSQQMKQLQGSYTKGSQTSQAQKKDTNQYPVEFSINPLYRPVRVQLLVFWAESDARITYPYVNQQELQMRESQKREETRKKKREFKALEAELNEIRQQGGQMNMARSGQNKQQTDLALRKQNIEA</sequence>
<evidence type="ECO:0000256" key="1">
    <source>
        <dbReference type="SAM" id="MobiDB-lite"/>
    </source>
</evidence>
<gene>
    <name evidence="2" type="ORF">EZS28_052965</name>
</gene>
<feature type="region of interest" description="Disordered" evidence="1">
    <location>
        <begin position="177"/>
        <end position="205"/>
    </location>
</feature>
<comment type="caution">
    <text evidence="2">The sequence shown here is derived from an EMBL/GenBank/DDBJ whole genome shotgun (WGS) entry which is preliminary data.</text>
</comment>
<evidence type="ECO:0000313" key="3">
    <source>
        <dbReference type="Proteomes" id="UP000324800"/>
    </source>
</evidence>
<reference evidence="2 3" key="1">
    <citation type="submission" date="2019-03" db="EMBL/GenBank/DDBJ databases">
        <title>Single cell metagenomics reveals metabolic interactions within the superorganism composed of flagellate Streblomastix strix and complex community of Bacteroidetes bacteria on its surface.</title>
        <authorList>
            <person name="Treitli S.C."/>
            <person name="Kolisko M."/>
            <person name="Husnik F."/>
            <person name="Keeling P."/>
            <person name="Hampl V."/>
        </authorList>
    </citation>
    <scope>NUCLEOTIDE SEQUENCE [LARGE SCALE GENOMIC DNA]</scope>
    <source>
        <strain evidence="2">ST1C</strain>
    </source>
</reference>
<proteinExistence type="predicted"/>
<organism evidence="2 3">
    <name type="scientific">Streblomastix strix</name>
    <dbReference type="NCBI Taxonomy" id="222440"/>
    <lineage>
        <taxon>Eukaryota</taxon>
        <taxon>Metamonada</taxon>
        <taxon>Preaxostyla</taxon>
        <taxon>Oxymonadida</taxon>
        <taxon>Streblomastigidae</taxon>
        <taxon>Streblomastix</taxon>
    </lineage>
</organism>
<name>A0A5J4RP68_9EUKA</name>
<accession>A0A5J4RP68</accession>
<dbReference type="AlphaFoldDB" id="A0A5J4RP68"/>
<evidence type="ECO:0000313" key="2">
    <source>
        <dbReference type="EMBL" id="KAA6335449.1"/>
    </source>
</evidence>
<feature type="non-terminal residue" evidence="2">
    <location>
        <position position="1"/>
    </location>
</feature>
<feature type="non-terminal residue" evidence="2">
    <location>
        <position position="205"/>
    </location>
</feature>
<protein>
    <submittedName>
        <fullName evidence="2">Uncharacterized protein</fullName>
    </submittedName>
</protein>
<dbReference type="OrthoDB" id="10692004at2759"/>
<dbReference type="Proteomes" id="UP000324800">
    <property type="component" value="Unassembled WGS sequence"/>
</dbReference>